<dbReference type="RefSeq" id="WP_139082649.1">
    <property type="nucleotide sequence ID" value="NZ_VDFV01000029.1"/>
</dbReference>
<comment type="caution">
    <text evidence="2">The sequence shown here is derived from an EMBL/GenBank/DDBJ whole genome shotgun (WGS) entry which is preliminary data.</text>
</comment>
<dbReference type="InterPro" id="IPR047740">
    <property type="entry name" value="SMEK_dom"/>
</dbReference>
<evidence type="ECO:0000259" key="1">
    <source>
        <dbReference type="Pfam" id="PF21941"/>
    </source>
</evidence>
<gene>
    <name evidence="2" type="ORF">FHG71_15695</name>
</gene>
<dbReference type="Pfam" id="PF21941">
    <property type="entry name" value="SMEK_N"/>
    <property type="match status" value="1"/>
</dbReference>
<feature type="domain" description="SMEK" evidence="1">
    <location>
        <begin position="10"/>
        <end position="146"/>
    </location>
</feature>
<dbReference type="Proteomes" id="UP000305709">
    <property type="component" value="Unassembled WGS sequence"/>
</dbReference>
<keyword evidence="3" id="KW-1185">Reference proteome</keyword>
<dbReference type="OrthoDB" id="9810187at2"/>
<sequence>MNRAELLNAITDYLTHLKVKVDLLNHLNLQDINIHAETFFRDLLNVALGHALVNINIIEKNARAVDLGDEVERLAIQVTSTSDIGKIKHTYNGFVKGGLDSKYDRLVVLIIGEKKAYRESSLGGEGNFTMSLEEDVWGLNDLLRKISDMPLNKLEACRNFLRAELRVSEPRLSNEVKTLIRLIEALSAAEEGLSFDEGREDPDPDKKINDRFADHAEFLKRLYVDLHQIYGRTLAEVNKYSDLGHVRVRKLQVYLMRWSDRVLSQCGGDPEAALDRLTEDVLKMMGSSDAEFDDGAVRYYLIEQLIACNVFPNKRQSHA</sequence>
<evidence type="ECO:0000313" key="2">
    <source>
        <dbReference type="EMBL" id="TNC67206.1"/>
    </source>
</evidence>
<proteinExistence type="predicted"/>
<dbReference type="NCBIfam" id="NF033859">
    <property type="entry name" value="SMEK_N"/>
    <property type="match status" value="1"/>
</dbReference>
<dbReference type="EMBL" id="VDFV01000029">
    <property type="protein sequence ID" value="TNC67206.1"/>
    <property type="molecule type" value="Genomic_DNA"/>
</dbReference>
<name>A0A5C4N6T8_9RHOB</name>
<dbReference type="AlphaFoldDB" id="A0A5C4N6T8"/>
<evidence type="ECO:0000313" key="3">
    <source>
        <dbReference type="Proteomes" id="UP000305709"/>
    </source>
</evidence>
<protein>
    <recommendedName>
        <fullName evidence="1">SMEK domain-containing protein</fullName>
    </recommendedName>
</protein>
<organism evidence="2 3">
    <name type="scientific">Rubellimicrobium roseum</name>
    <dbReference type="NCBI Taxonomy" id="687525"/>
    <lineage>
        <taxon>Bacteria</taxon>
        <taxon>Pseudomonadati</taxon>
        <taxon>Pseudomonadota</taxon>
        <taxon>Alphaproteobacteria</taxon>
        <taxon>Rhodobacterales</taxon>
        <taxon>Roseobacteraceae</taxon>
        <taxon>Rubellimicrobium</taxon>
    </lineage>
</organism>
<accession>A0A5C4N6T8</accession>
<reference evidence="2 3" key="1">
    <citation type="submission" date="2019-06" db="EMBL/GenBank/DDBJ databases">
        <authorList>
            <person name="Jiang L."/>
        </authorList>
    </citation>
    <scope>NUCLEOTIDE SEQUENCE [LARGE SCALE GENOMIC DNA]</scope>
    <source>
        <strain evidence="2 3">YIM 48858</strain>
    </source>
</reference>